<dbReference type="Pfam" id="PF12937">
    <property type="entry name" value="F-box-like"/>
    <property type="match status" value="1"/>
</dbReference>
<feature type="compositionally biased region" description="Low complexity" evidence="1">
    <location>
        <begin position="597"/>
        <end position="625"/>
    </location>
</feature>
<proteinExistence type="predicted"/>
<keyword evidence="4" id="KW-1185">Reference proteome</keyword>
<dbReference type="SMART" id="SM00256">
    <property type="entry name" value="FBOX"/>
    <property type="match status" value="1"/>
</dbReference>
<dbReference type="PANTHER" id="PTHR12100:SF1">
    <property type="entry name" value="RECYCLIN-1"/>
    <property type="match status" value="1"/>
</dbReference>
<dbReference type="GO" id="GO:0006887">
    <property type="term" value="P:exocytosis"/>
    <property type="evidence" value="ECO:0007669"/>
    <property type="project" value="TreeGrafter"/>
</dbReference>
<accession>L8WWW6</accession>
<dbReference type="GO" id="GO:0006893">
    <property type="term" value="P:Golgi to plasma membrane transport"/>
    <property type="evidence" value="ECO:0007669"/>
    <property type="project" value="TreeGrafter"/>
</dbReference>
<evidence type="ECO:0000259" key="2">
    <source>
        <dbReference type="PROSITE" id="PS50181"/>
    </source>
</evidence>
<dbReference type="EMBL" id="AFRT01001318">
    <property type="protein sequence ID" value="ELU40829.1"/>
    <property type="molecule type" value="Genomic_DNA"/>
</dbReference>
<feature type="compositionally biased region" description="Basic and acidic residues" evidence="1">
    <location>
        <begin position="560"/>
        <end position="588"/>
    </location>
</feature>
<comment type="caution">
    <text evidence="3">The sequence shown here is derived from an EMBL/GenBank/DDBJ whole genome shotgun (WGS) entry which is preliminary data.</text>
</comment>
<dbReference type="InterPro" id="IPR009976">
    <property type="entry name" value="Sec10-like"/>
</dbReference>
<dbReference type="PROSITE" id="PS50181">
    <property type="entry name" value="FBOX"/>
    <property type="match status" value="1"/>
</dbReference>
<dbReference type="Proteomes" id="UP000011668">
    <property type="component" value="Unassembled WGS sequence"/>
</dbReference>
<dbReference type="OMA" id="WYQVKRD"/>
<sequence length="1103" mass="122154">MDKWTTLEPVKLHGPNRQSRLPAFNRHTFIGVFPPEVHVRIIAYLPIPSLPTCARVSRAFSRLVRDDRVWKQKYDALGIKHFELDPAIDALETVSANQSVQKPAVSTLPIPAEEDDFGDFASAPLSPPMPGTQEPRLMVSEYGDFVVAGEAQPASAFPVAPVTSLYAQYLRVHRLLIPLLPALLASPHLVLPTLFPEGVGPMPRSLQAKVLHLLSRFLGPLVQPTLNWPNARRALMATLDRFDGALLGAFDVADGQADEEGMKDCAMASWEAWIALDDERIGDEWEMGRTWAEKRGIFYEHGKWDPTANITLTGQLDFSPMDKFMSHVLEAIDKHGTLATRVFPAASRVLPSFADRIANEVIQEYITQLLNKAREASTTLYLQAAAASFVQAWRLVGATRAATGENDKVITQTQAEDIIFRMFEQHMDEYLDEETEIAKATFDQICKAWERKLDVQTRSISSAAIATPSTQARFLGSQNPAQVKRTVLTSFTNVLLLPVTIVPRVGEQIGSAAVTGLGMLNPQRWSGNSRVDPSGAYRTPVGERDGDGGMLFEIEEEDEKGEKDDGLGELQSSKEQDPWAGENKRKSEAASIASVATTRSQPQSQSRRSTVTSTTNRSSIMSSSSGPAMSFDDLDLLLSLDTALELVHADREALKRCETFKDYPAPIGHRVRETIEELFILMLQAMGERHIAPGFARAEEQMRMYQPAEHAETTSVAPLLQFFELAHIGDTIQSIIQAPFIDKTDFLNAVVREKKRFENALDDAVAGGLNAGTEVLMNQVEHIIITQTGPRVYYPDPGVPLDLGPTKGCRDAIACLEMHCKLLKGSTSKEVLEVFHQEIGIRLNAILQKHLKRQIISLEGGFQVIADLNAYHAFISSLKVPSIQQDFANLKMLGHVYVVEDAVDLAQIVRDVTRYGGSFRPEVRSLMFRSSTAALWMFTNLFRGAVIGRRLKKPLTRRCITLASKRIVLSADEIQCFAHICLDKPSNDLPSLFSPGQDKLLPVVSPFPQVRSRKPPVPVNDRFVDHVDFLTDVKFESEAALFYGRPFGSPDAFHRALVVFSRVVSKNGQDPSAGQFSTWQTPAVRTPIQENALAESSSRVDSA</sequence>
<feature type="domain" description="F-box" evidence="2">
    <location>
        <begin position="27"/>
        <end position="73"/>
    </location>
</feature>
<reference evidence="3 4" key="1">
    <citation type="journal article" date="2013" name="Nat. Commun.">
        <title>The evolution and pathogenic mechanisms of the rice sheath blight pathogen.</title>
        <authorList>
            <person name="Zheng A."/>
            <person name="Lin R."/>
            <person name="Xu L."/>
            <person name="Qin P."/>
            <person name="Tang C."/>
            <person name="Ai P."/>
            <person name="Zhang D."/>
            <person name="Liu Y."/>
            <person name="Sun Z."/>
            <person name="Feng H."/>
            <person name="Wang Y."/>
            <person name="Chen Y."/>
            <person name="Liang X."/>
            <person name="Fu R."/>
            <person name="Li Q."/>
            <person name="Zhang J."/>
            <person name="Yu X."/>
            <person name="Xie Z."/>
            <person name="Ding L."/>
            <person name="Guan P."/>
            <person name="Tang J."/>
            <person name="Liang Y."/>
            <person name="Wang S."/>
            <person name="Deng Q."/>
            <person name="Li S."/>
            <person name="Zhu J."/>
            <person name="Wang L."/>
            <person name="Liu H."/>
            <person name="Li P."/>
        </authorList>
    </citation>
    <scope>NUCLEOTIDE SEQUENCE [LARGE SCALE GENOMIC DNA]</scope>
    <source>
        <strain evidence="4">AG-1 IA</strain>
    </source>
</reference>
<organism evidence="3 4">
    <name type="scientific">Thanatephorus cucumeris (strain AG1-IA)</name>
    <name type="common">Rice sheath blight fungus</name>
    <name type="synonym">Rhizoctonia solani</name>
    <dbReference type="NCBI Taxonomy" id="983506"/>
    <lineage>
        <taxon>Eukaryota</taxon>
        <taxon>Fungi</taxon>
        <taxon>Dikarya</taxon>
        <taxon>Basidiomycota</taxon>
        <taxon>Agaricomycotina</taxon>
        <taxon>Agaricomycetes</taxon>
        <taxon>Cantharellales</taxon>
        <taxon>Ceratobasidiaceae</taxon>
        <taxon>Rhizoctonia</taxon>
        <taxon>Rhizoctonia solani AG-1</taxon>
    </lineage>
</organism>
<dbReference type="PANTHER" id="PTHR12100">
    <property type="entry name" value="SEC10"/>
    <property type="match status" value="1"/>
</dbReference>
<dbReference type="OrthoDB" id="5554140at2759"/>
<name>L8WWW6_THACA</name>
<dbReference type="InterPro" id="IPR001810">
    <property type="entry name" value="F-box_dom"/>
</dbReference>
<dbReference type="Gene3D" id="1.20.1280.50">
    <property type="match status" value="1"/>
</dbReference>
<protein>
    <submittedName>
        <fullName evidence="3">F-box protein pof6</fullName>
    </submittedName>
</protein>
<dbReference type="InterPro" id="IPR048627">
    <property type="entry name" value="Sec10_HB"/>
</dbReference>
<dbReference type="Pfam" id="PF07393">
    <property type="entry name" value="Sec10_HB"/>
    <property type="match status" value="1"/>
</dbReference>
<evidence type="ECO:0000313" key="3">
    <source>
        <dbReference type="EMBL" id="ELU40829.1"/>
    </source>
</evidence>
<evidence type="ECO:0000256" key="1">
    <source>
        <dbReference type="SAM" id="MobiDB-lite"/>
    </source>
</evidence>
<dbReference type="GO" id="GO:0000145">
    <property type="term" value="C:exocyst"/>
    <property type="evidence" value="ECO:0007669"/>
    <property type="project" value="TreeGrafter"/>
</dbReference>
<dbReference type="STRING" id="983506.L8WWW6"/>
<dbReference type="InterPro" id="IPR036047">
    <property type="entry name" value="F-box-like_dom_sf"/>
</dbReference>
<dbReference type="HOGENOM" id="CLU_003875_1_0_1"/>
<gene>
    <name evidence="3" type="ORF">AG1IA_05143</name>
</gene>
<dbReference type="AlphaFoldDB" id="L8WWW6"/>
<dbReference type="SUPFAM" id="SSF81383">
    <property type="entry name" value="F-box domain"/>
    <property type="match status" value="1"/>
</dbReference>
<evidence type="ECO:0000313" key="4">
    <source>
        <dbReference type="Proteomes" id="UP000011668"/>
    </source>
</evidence>
<feature type="region of interest" description="Disordered" evidence="1">
    <location>
        <begin position="519"/>
        <end position="626"/>
    </location>
</feature>